<feature type="domain" description="YjiS-like" evidence="1">
    <location>
        <begin position="58"/>
        <end position="94"/>
    </location>
</feature>
<evidence type="ECO:0000259" key="1">
    <source>
        <dbReference type="Pfam" id="PF06568"/>
    </source>
</evidence>
<dbReference type="AlphaFoldDB" id="A0A5C8PJK3"/>
<evidence type="ECO:0000313" key="3">
    <source>
        <dbReference type="Proteomes" id="UP000321638"/>
    </source>
</evidence>
<dbReference type="Pfam" id="PF06568">
    <property type="entry name" value="YjiS-like"/>
    <property type="match status" value="1"/>
</dbReference>
<proteinExistence type="predicted"/>
<comment type="caution">
    <text evidence="2">The sequence shown here is derived from an EMBL/GenBank/DDBJ whole genome shotgun (WGS) entry which is preliminary data.</text>
</comment>
<gene>
    <name evidence="2" type="ORF">FHP25_20355</name>
</gene>
<dbReference type="OrthoDB" id="7376415at2"/>
<evidence type="ECO:0000313" key="2">
    <source>
        <dbReference type="EMBL" id="TXL73539.1"/>
    </source>
</evidence>
<dbReference type="Proteomes" id="UP000321638">
    <property type="component" value="Unassembled WGS sequence"/>
</dbReference>
<reference evidence="2 3" key="1">
    <citation type="submission" date="2019-06" db="EMBL/GenBank/DDBJ databases">
        <title>New taxonomy in bacterial strain CC-CFT640, isolated from vineyard.</title>
        <authorList>
            <person name="Lin S.-Y."/>
            <person name="Tsai C.-F."/>
            <person name="Young C.-C."/>
        </authorList>
    </citation>
    <scope>NUCLEOTIDE SEQUENCE [LARGE SCALE GENOMIC DNA]</scope>
    <source>
        <strain evidence="2 3">CC-CFT640</strain>
    </source>
</reference>
<dbReference type="InterPro" id="IPR009506">
    <property type="entry name" value="YjiS-like"/>
</dbReference>
<protein>
    <submittedName>
        <fullName evidence="2">DUF1127 domain-containing protein</fullName>
    </submittedName>
</protein>
<accession>A0A5C8PJK3</accession>
<name>A0A5C8PJK3_9HYPH</name>
<sequence>MQSQKLTVTQATASGVAPAGAGFGSTQAHADRATVEHLARHDRAATVGTWIGSGLAKLIASIRAANRRRQAMAELAALDNRMLADIGISRSEIRAAVSSASGFMPRALNRSSAASSFNDDVVNRVA</sequence>
<keyword evidence="3" id="KW-1185">Reference proteome</keyword>
<dbReference type="EMBL" id="VDUZ01000024">
    <property type="protein sequence ID" value="TXL73539.1"/>
    <property type="molecule type" value="Genomic_DNA"/>
</dbReference>
<organism evidence="2 3">
    <name type="scientific">Vineibacter terrae</name>
    <dbReference type="NCBI Taxonomy" id="2586908"/>
    <lineage>
        <taxon>Bacteria</taxon>
        <taxon>Pseudomonadati</taxon>
        <taxon>Pseudomonadota</taxon>
        <taxon>Alphaproteobacteria</taxon>
        <taxon>Hyphomicrobiales</taxon>
        <taxon>Vineibacter</taxon>
    </lineage>
</organism>